<dbReference type="InterPro" id="IPR015797">
    <property type="entry name" value="NUDIX_hydrolase-like_dom_sf"/>
</dbReference>
<evidence type="ECO:0000259" key="3">
    <source>
        <dbReference type="PROSITE" id="PS51462"/>
    </source>
</evidence>
<dbReference type="InterPro" id="IPR000086">
    <property type="entry name" value="NUDIX_hydrolase_dom"/>
</dbReference>
<comment type="cofactor">
    <cofactor evidence="1">
        <name>Mg(2+)</name>
        <dbReference type="ChEBI" id="CHEBI:18420"/>
    </cofactor>
</comment>
<dbReference type="SUPFAM" id="SSF55811">
    <property type="entry name" value="Nudix"/>
    <property type="match status" value="1"/>
</dbReference>
<dbReference type="Pfam" id="PF00293">
    <property type="entry name" value="NUDIX"/>
    <property type="match status" value="1"/>
</dbReference>
<dbReference type="PRINTS" id="PR00502">
    <property type="entry name" value="NUDIXFAMILY"/>
</dbReference>
<dbReference type="Gene3D" id="3.90.79.10">
    <property type="entry name" value="Nucleoside Triphosphate Pyrophosphohydrolase"/>
    <property type="match status" value="1"/>
</dbReference>
<evidence type="ECO:0000313" key="4">
    <source>
        <dbReference type="EMBL" id="TDD58774.1"/>
    </source>
</evidence>
<evidence type="ECO:0000256" key="2">
    <source>
        <dbReference type="ARBA" id="ARBA00022801"/>
    </source>
</evidence>
<keyword evidence="5" id="KW-1185">Reference proteome</keyword>
<dbReference type="GO" id="GO:0016787">
    <property type="term" value="F:hydrolase activity"/>
    <property type="evidence" value="ECO:0007669"/>
    <property type="project" value="UniProtKB-KW"/>
</dbReference>
<organism evidence="4 5">
    <name type="scientific">Kribbella antibiotica</name>
    <dbReference type="NCBI Taxonomy" id="190195"/>
    <lineage>
        <taxon>Bacteria</taxon>
        <taxon>Bacillati</taxon>
        <taxon>Actinomycetota</taxon>
        <taxon>Actinomycetes</taxon>
        <taxon>Propionibacteriales</taxon>
        <taxon>Kribbellaceae</taxon>
        <taxon>Kribbella</taxon>
    </lineage>
</organism>
<gene>
    <name evidence="4" type="ORF">E1263_17845</name>
</gene>
<dbReference type="EMBL" id="SMKX01000046">
    <property type="protein sequence ID" value="TDD58774.1"/>
    <property type="molecule type" value="Genomic_DNA"/>
</dbReference>
<dbReference type="PANTHER" id="PTHR43046">
    <property type="entry name" value="GDP-MANNOSE MANNOSYL HYDROLASE"/>
    <property type="match status" value="1"/>
</dbReference>
<protein>
    <submittedName>
        <fullName evidence="4">NUDIX domain-containing protein</fullName>
    </submittedName>
</protein>
<dbReference type="RefSeq" id="WP_132168720.1">
    <property type="nucleotide sequence ID" value="NZ_SMKX01000046.1"/>
</dbReference>
<name>A0A4R4ZLM4_9ACTN</name>
<dbReference type="Proteomes" id="UP000295124">
    <property type="component" value="Unassembled WGS sequence"/>
</dbReference>
<comment type="caution">
    <text evidence="4">The sequence shown here is derived from an EMBL/GenBank/DDBJ whole genome shotgun (WGS) entry which is preliminary data.</text>
</comment>
<evidence type="ECO:0000256" key="1">
    <source>
        <dbReference type="ARBA" id="ARBA00001946"/>
    </source>
</evidence>
<dbReference type="AlphaFoldDB" id="A0A4R4ZLM4"/>
<accession>A0A4R4ZLM4</accession>
<dbReference type="PANTHER" id="PTHR43046:SF14">
    <property type="entry name" value="MUTT_NUDIX FAMILY PROTEIN"/>
    <property type="match status" value="1"/>
</dbReference>
<dbReference type="PROSITE" id="PS51462">
    <property type="entry name" value="NUDIX"/>
    <property type="match status" value="1"/>
</dbReference>
<keyword evidence="2" id="KW-0378">Hydrolase</keyword>
<proteinExistence type="predicted"/>
<dbReference type="OrthoDB" id="9814308at2"/>
<dbReference type="InterPro" id="IPR020476">
    <property type="entry name" value="Nudix_hydrolase"/>
</dbReference>
<evidence type="ECO:0000313" key="5">
    <source>
        <dbReference type="Proteomes" id="UP000295124"/>
    </source>
</evidence>
<reference evidence="4 5" key="1">
    <citation type="submission" date="2019-03" db="EMBL/GenBank/DDBJ databases">
        <title>Draft genome sequences of novel Actinobacteria.</title>
        <authorList>
            <person name="Sahin N."/>
            <person name="Ay H."/>
            <person name="Saygin H."/>
        </authorList>
    </citation>
    <scope>NUCLEOTIDE SEQUENCE [LARGE SCALE GENOMIC DNA]</scope>
    <source>
        <strain evidence="4 5">JCM 13523</strain>
    </source>
</reference>
<feature type="domain" description="Nudix hydrolase" evidence="3">
    <location>
        <begin position="20"/>
        <end position="160"/>
    </location>
</feature>
<sequence>MTFEGSYLWEVRQQVGSRLLLTPGAQTLVVDADSRILYQRSRDSGLWALPAGASEPGDSFRMTAARELFEETGLVVAPEALVPFASLSRGDLHTVSYPNGDLLQCFSLIFEARSWTGTLQAEESEVLELGFFAEPPEELHPPTQVVLDLYAAYRSSGLFQSW</sequence>